<reference evidence="6" key="1">
    <citation type="journal article" date="2020" name="Stud. Mycol.">
        <title>101 Dothideomycetes genomes: a test case for predicting lifestyles and emergence of pathogens.</title>
        <authorList>
            <person name="Haridas S."/>
            <person name="Albert R."/>
            <person name="Binder M."/>
            <person name="Bloem J."/>
            <person name="Labutti K."/>
            <person name="Salamov A."/>
            <person name="Andreopoulos B."/>
            <person name="Baker S."/>
            <person name="Barry K."/>
            <person name="Bills G."/>
            <person name="Bluhm B."/>
            <person name="Cannon C."/>
            <person name="Castanera R."/>
            <person name="Culley D."/>
            <person name="Daum C."/>
            <person name="Ezra D."/>
            <person name="Gonzalez J."/>
            <person name="Henrissat B."/>
            <person name="Kuo A."/>
            <person name="Liang C."/>
            <person name="Lipzen A."/>
            <person name="Lutzoni F."/>
            <person name="Magnuson J."/>
            <person name="Mondo S."/>
            <person name="Nolan M."/>
            <person name="Ohm R."/>
            <person name="Pangilinan J."/>
            <person name="Park H.-J."/>
            <person name="Ramirez L."/>
            <person name="Alfaro M."/>
            <person name="Sun H."/>
            <person name="Tritt A."/>
            <person name="Yoshinaga Y."/>
            <person name="Zwiers L.-H."/>
            <person name="Turgeon B."/>
            <person name="Goodwin S."/>
            <person name="Spatafora J."/>
            <person name="Crous P."/>
            <person name="Grigoriev I."/>
        </authorList>
    </citation>
    <scope>NUCLEOTIDE SEQUENCE</scope>
    <source>
        <strain evidence="6">CBS 122368</strain>
    </source>
</reference>
<dbReference type="RefSeq" id="XP_033687574.1">
    <property type="nucleotide sequence ID" value="XM_033821241.1"/>
</dbReference>
<evidence type="ECO:0000313" key="7">
    <source>
        <dbReference type="Proteomes" id="UP000800094"/>
    </source>
</evidence>
<feature type="region of interest" description="Disordered" evidence="4">
    <location>
        <begin position="1"/>
        <end position="34"/>
    </location>
</feature>
<dbReference type="AlphaFoldDB" id="A0A6A6ISJ7"/>
<dbReference type="SMART" id="SM00066">
    <property type="entry name" value="GAL4"/>
    <property type="match status" value="1"/>
</dbReference>
<dbReference type="GO" id="GO:0000981">
    <property type="term" value="F:DNA-binding transcription factor activity, RNA polymerase II-specific"/>
    <property type="evidence" value="ECO:0007669"/>
    <property type="project" value="InterPro"/>
</dbReference>
<dbReference type="InterPro" id="IPR050613">
    <property type="entry name" value="Sec_Metabolite_Reg"/>
</dbReference>
<evidence type="ECO:0000256" key="3">
    <source>
        <dbReference type="ARBA" id="ARBA00023242"/>
    </source>
</evidence>
<dbReference type="InterPro" id="IPR001138">
    <property type="entry name" value="Zn2Cys6_DnaBD"/>
</dbReference>
<dbReference type="Gene3D" id="4.10.240.10">
    <property type="entry name" value="Zn(2)-C6 fungal-type DNA-binding domain"/>
    <property type="match status" value="1"/>
</dbReference>
<dbReference type="PROSITE" id="PS50048">
    <property type="entry name" value="ZN2_CY6_FUNGAL_2"/>
    <property type="match status" value="1"/>
</dbReference>
<dbReference type="InterPro" id="IPR036864">
    <property type="entry name" value="Zn2-C6_fun-type_DNA-bd_sf"/>
</dbReference>
<dbReference type="InterPro" id="IPR007219">
    <property type="entry name" value="XnlR_reg_dom"/>
</dbReference>
<feature type="compositionally biased region" description="Basic and acidic residues" evidence="4">
    <location>
        <begin position="98"/>
        <end position="113"/>
    </location>
</feature>
<dbReference type="PROSITE" id="PS00463">
    <property type="entry name" value="ZN2_CY6_FUNGAL_1"/>
    <property type="match status" value="1"/>
</dbReference>
<dbReference type="OrthoDB" id="424974at2759"/>
<evidence type="ECO:0000256" key="4">
    <source>
        <dbReference type="SAM" id="MobiDB-lite"/>
    </source>
</evidence>
<proteinExistence type="predicted"/>
<dbReference type="Proteomes" id="UP000800094">
    <property type="component" value="Unassembled WGS sequence"/>
</dbReference>
<dbReference type="GO" id="GO:0005634">
    <property type="term" value="C:nucleus"/>
    <property type="evidence" value="ECO:0007669"/>
    <property type="project" value="UniProtKB-SubCell"/>
</dbReference>
<keyword evidence="3" id="KW-0539">Nucleus</keyword>
<evidence type="ECO:0000256" key="1">
    <source>
        <dbReference type="ARBA" id="ARBA00004123"/>
    </source>
</evidence>
<accession>A0A6A6ISJ7</accession>
<gene>
    <name evidence="6" type="ORF">BU26DRAFT_259124</name>
</gene>
<feature type="compositionally biased region" description="Low complexity" evidence="4">
    <location>
        <begin position="702"/>
        <end position="737"/>
    </location>
</feature>
<keyword evidence="2" id="KW-0479">Metal-binding</keyword>
<dbReference type="GO" id="GO:0003677">
    <property type="term" value="F:DNA binding"/>
    <property type="evidence" value="ECO:0007669"/>
    <property type="project" value="InterPro"/>
</dbReference>
<dbReference type="SMART" id="SM00906">
    <property type="entry name" value="Fungal_trans"/>
    <property type="match status" value="1"/>
</dbReference>
<feature type="domain" description="Zn(2)-C6 fungal-type" evidence="5">
    <location>
        <begin position="44"/>
        <end position="73"/>
    </location>
</feature>
<sequence length="881" mass="98610">MSDLLPTTSPPQGTPIAASPATTGEKKAHKEQPRIRRRNRLITSCLECRRRKLKCDKQNPCTNCTKFSRLCVFIAQGLDPDAQAKLAEVKEKMGMLERTLEEDVARGRRESSKSKSSPSSSAPTLPGQEAGHSDQEEEEDAKGLESTDLVTEDAMYYENEGNDDIVDLGISMGRLRITERIGGLVRPRFSEELAQALKEVPNSDDRNPFSNQSPGSWMSPSSDYVAPSSSFFFAPGVEKTSMMTYLPSKVLVDKLLAHYWQAVHAIIRTVHRPSFERQYDTLWRNIGAGIEPRISFQAVLFAALLSAIVSMSEERVQQDFGVDKQSLVDNFRQGTESALARANFLRTTKLETLQAFVMYLLPLCRAEVSRAHSALTGTCIRLAECMGLHRDPISYSTDPIEIHIRRLIWYQICFLDIRTCEATGPRPQIRREEYDTRFPLNVNDEDLDAAASIGVYMMKDSTSFTDMTITRMRFECYEMIRLMWIERPKLQRKVEKGEKKVTITSLLSRIQGFKAAMERTYLPMMSKSNPQHVVAMEMYGILSTRLYIMVLHTFASNDKRKMPERLRQIMISCCIMILEHSMTIEQQPALAQWSWYVGALHQYHTALLLLNEMYVTTPDPAIEARIWRCMDFAFDLPAALPPSEKARMLLRELVERTGTYATIRRMRAPSNMPHAGPRELATSKKPQQQEQAIGREERERSSSMQSGTSTFTMSSSGQGQQSYSSHPQHQQPQQQHYLQTSLPMKGPLGAIPSVDWGSFDMATTNNAAPPPPMSTTQTPYSFGGFAPTVPPPGLASMTPGGGSDTSNNPAMVGMGGGSGSGSGIGGSPMDAAINDIDWNEWEQLFGSASVGEDQMFIPPFTFPQFEPSDLQWLSQEGGMHQ</sequence>
<feature type="region of interest" description="Disordered" evidence="4">
    <location>
        <begin position="198"/>
        <end position="220"/>
    </location>
</feature>
<feature type="region of interest" description="Disordered" evidence="4">
    <location>
        <begin position="663"/>
        <end position="737"/>
    </location>
</feature>
<dbReference type="EMBL" id="ML987192">
    <property type="protein sequence ID" value="KAF2252570.1"/>
    <property type="molecule type" value="Genomic_DNA"/>
</dbReference>
<dbReference type="Pfam" id="PF04082">
    <property type="entry name" value="Fungal_trans"/>
    <property type="match status" value="1"/>
</dbReference>
<dbReference type="SUPFAM" id="SSF57701">
    <property type="entry name" value="Zn2/Cys6 DNA-binding domain"/>
    <property type="match status" value="1"/>
</dbReference>
<feature type="region of interest" description="Disordered" evidence="4">
    <location>
        <begin position="98"/>
        <end position="148"/>
    </location>
</feature>
<feature type="compositionally biased region" description="Basic and acidic residues" evidence="4">
    <location>
        <begin position="24"/>
        <end position="34"/>
    </location>
</feature>
<dbReference type="Pfam" id="PF00172">
    <property type="entry name" value="Zn_clus"/>
    <property type="match status" value="1"/>
</dbReference>
<dbReference type="GeneID" id="54574571"/>
<dbReference type="CDD" id="cd12148">
    <property type="entry name" value="fungal_TF_MHR"/>
    <property type="match status" value="1"/>
</dbReference>
<feature type="compositionally biased region" description="Polar residues" evidence="4">
    <location>
        <begin position="208"/>
        <end position="218"/>
    </location>
</feature>
<evidence type="ECO:0000313" key="6">
    <source>
        <dbReference type="EMBL" id="KAF2252570.1"/>
    </source>
</evidence>
<dbReference type="PANTHER" id="PTHR31001:SF40">
    <property type="entry name" value="ZN(II)2CYS6 TRANSCRIPTION FACTOR (EUROFUNG)"/>
    <property type="match status" value="1"/>
</dbReference>
<organism evidence="6 7">
    <name type="scientific">Trematosphaeria pertusa</name>
    <dbReference type="NCBI Taxonomy" id="390896"/>
    <lineage>
        <taxon>Eukaryota</taxon>
        <taxon>Fungi</taxon>
        <taxon>Dikarya</taxon>
        <taxon>Ascomycota</taxon>
        <taxon>Pezizomycotina</taxon>
        <taxon>Dothideomycetes</taxon>
        <taxon>Pleosporomycetidae</taxon>
        <taxon>Pleosporales</taxon>
        <taxon>Massarineae</taxon>
        <taxon>Trematosphaeriaceae</taxon>
        <taxon>Trematosphaeria</taxon>
    </lineage>
</organism>
<evidence type="ECO:0000256" key="2">
    <source>
        <dbReference type="ARBA" id="ARBA00022723"/>
    </source>
</evidence>
<keyword evidence="7" id="KW-1185">Reference proteome</keyword>
<protein>
    <recommendedName>
        <fullName evidence="5">Zn(2)-C6 fungal-type domain-containing protein</fullName>
    </recommendedName>
</protein>
<name>A0A6A6ISJ7_9PLEO</name>
<dbReference type="CDD" id="cd00067">
    <property type="entry name" value="GAL4"/>
    <property type="match status" value="1"/>
</dbReference>
<evidence type="ECO:0000259" key="5">
    <source>
        <dbReference type="PROSITE" id="PS50048"/>
    </source>
</evidence>
<comment type="subcellular location">
    <subcellularLocation>
        <location evidence="1">Nucleus</location>
    </subcellularLocation>
</comment>
<dbReference type="PANTHER" id="PTHR31001">
    <property type="entry name" value="UNCHARACTERIZED TRANSCRIPTIONAL REGULATORY PROTEIN"/>
    <property type="match status" value="1"/>
</dbReference>
<dbReference type="GO" id="GO:0008270">
    <property type="term" value="F:zinc ion binding"/>
    <property type="evidence" value="ECO:0007669"/>
    <property type="project" value="InterPro"/>
</dbReference>
<dbReference type="GO" id="GO:0006351">
    <property type="term" value="P:DNA-templated transcription"/>
    <property type="evidence" value="ECO:0007669"/>
    <property type="project" value="InterPro"/>
</dbReference>